<dbReference type="EMBL" id="JAINUG010000114">
    <property type="protein sequence ID" value="KAJ8395681.1"/>
    <property type="molecule type" value="Genomic_DNA"/>
</dbReference>
<accession>A0AAD7WFZ2</accession>
<dbReference type="Proteomes" id="UP001221898">
    <property type="component" value="Unassembled WGS sequence"/>
</dbReference>
<comment type="caution">
    <text evidence="2">The sequence shown here is derived from an EMBL/GenBank/DDBJ whole genome shotgun (WGS) entry which is preliminary data.</text>
</comment>
<name>A0AAD7WFZ2_9TELE</name>
<keyword evidence="1" id="KW-0732">Signal</keyword>
<evidence type="ECO:0000313" key="3">
    <source>
        <dbReference type="Proteomes" id="UP001221898"/>
    </source>
</evidence>
<dbReference type="AlphaFoldDB" id="A0AAD7WFZ2"/>
<proteinExistence type="predicted"/>
<organism evidence="2 3">
    <name type="scientific">Aldrovandia affinis</name>
    <dbReference type="NCBI Taxonomy" id="143900"/>
    <lineage>
        <taxon>Eukaryota</taxon>
        <taxon>Metazoa</taxon>
        <taxon>Chordata</taxon>
        <taxon>Craniata</taxon>
        <taxon>Vertebrata</taxon>
        <taxon>Euteleostomi</taxon>
        <taxon>Actinopterygii</taxon>
        <taxon>Neopterygii</taxon>
        <taxon>Teleostei</taxon>
        <taxon>Notacanthiformes</taxon>
        <taxon>Halosauridae</taxon>
        <taxon>Aldrovandia</taxon>
    </lineage>
</organism>
<feature type="signal peptide" evidence="1">
    <location>
        <begin position="1"/>
        <end position="17"/>
    </location>
</feature>
<gene>
    <name evidence="2" type="ORF">AAFF_G00029180</name>
</gene>
<reference evidence="2" key="1">
    <citation type="journal article" date="2023" name="Science">
        <title>Genome structures resolve the early diversification of teleost fishes.</title>
        <authorList>
            <person name="Parey E."/>
            <person name="Louis A."/>
            <person name="Montfort J."/>
            <person name="Bouchez O."/>
            <person name="Roques C."/>
            <person name="Iampietro C."/>
            <person name="Lluch J."/>
            <person name="Castinel A."/>
            <person name="Donnadieu C."/>
            <person name="Desvignes T."/>
            <person name="Floi Bucao C."/>
            <person name="Jouanno E."/>
            <person name="Wen M."/>
            <person name="Mejri S."/>
            <person name="Dirks R."/>
            <person name="Jansen H."/>
            <person name="Henkel C."/>
            <person name="Chen W.J."/>
            <person name="Zahm M."/>
            <person name="Cabau C."/>
            <person name="Klopp C."/>
            <person name="Thompson A.W."/>
            <person name="Robinson-Rechavi M."/>
            <person name="Braasch I."/>
            <person name="Lecointre G."/>
            <person name="Bobe J."/>
            <person name="Postlethwait J.H."/>
            <person name="Berthelot C."/>
            <person name="Roest Crollius H."/>
            <person name="Guiguen Y."/>
        </authorList>
    </citation>
    <scope>NUCLEOTIDE SEQUENCE</scope>
    <source>
        <strain evidence="2">NC1722</strain>
    </source>
</reference>
<feature type="chain" id="PRO_5042069161" evidence="1">
    <location>
        <begin position="18"/>
        <end position="178"/>
    </location>
</feature>
<evidence type="ECO:0000313" key="2">
    <source>
        <dbReference type="EMBL" id="KAJ8395681.1"/>
    </source>
</evidence>
<keyword evidence="3" id="KW-1185">Reference proteome</keyword>
<protein>
    <submittedName>
        <fullName evidence="2">Uncharacterized protein</fullName>
    </submittedName>
</protein>
<sequence length="178" mass="19653">MKPALPFGLFLLSCVCGVPMILKTKEIRTRLNGLQVLNDTENNVPVTELPWNITENNGTSPQPTEYMKSTIQGLIESPPQWNNTGNNDSFPWPTPLESDQSLNYTGKNVSFPLHTQYEPSFPQNGTKNMPIPISTRLLFPPAPCPLATCVLTHLGSTLQYGDEKAGVLTKDPFGIGRR</sequence>
<evidence type="ECO:0000256" key="1">
    <source>
        <dbReference type="SAM" id="SignalP"/>
    </source>
</evidence>